<name>A0A0U5JFD2_9BACT</name>
<organism evidence="1 2">
    <name type="scientific">Candidatus Protochlamydia naegleriophila</name>
    <dbReference type="NCBI Taxonomy" id="389348"/>
    <lineage>
        <taxon>Bacteria</taxon>
        <taxon>Pseudomonadati</taxon>
        <taxon>Chlamydiota</taxon>
        <taxon>Chlamydiia</taxon>
        <taxon>Parachlamydiales</taxon>
        <taxon>Parachlamydiaceae</taxon>
        <taxon>Candidatus Protochlamydia</taxon>
    </lineage>
</organism>
<accession>A0A0U5JFD2</accession>
<protein>
    <submittedName>
        <fullName evidence="1">Uncharacterized protein</fullName>
    </submittedName>
</protein>
<reference evidence="2" key="1">
    <citation type="submission" date="2015-09" db="EMBL/GenBank/DDBJ databases">
        <authorList>
            <person name="Bertelli C."/>
        </authorList>
    </citation>
    <scope>NUCLEOTIDE SEQUENCE [LARGE SCALE GENOMIC DNA]</scope>
    <source>
        <strain evidence="2">KNic</strain>
    </source>
</reference>
<keyword evidence="2" id="KW-1185">Reference proteome</keyword>
<evidence type="ECO:0000313" key="2">
    <source>
        <dbReference type="Proteomes" id="UP000069902"/>
    </source>
</evidence>
<dbReference type="InParanoid" id="A0A0U5JFD2"/>
<dbReference type="RefSeq" id="WP_059061480.1">
    <property type="nucleotide sequence ID" value="NZ_LN879502.1"/>
</dbReference>
<dbReference type="KEGG" id="pnl:PNK_1705"/>
<dbReference type="PATRIC" id="fig|389348.3.peg.1918"/>
<evidence type="ECO:0000313" key="1">
    <source>
        <dbReference type="EMBL" id="CUI17314.1"/>
    </source>
</evidence>
<sequence length="122" mass="13848">MRVTKSCMTVIVKELGKSSPLSAQKSFFNSFQAKYLQAMATEYEGDELMNAVISKINSIDPAIRAKVGDNQKRLKIVFDKKQVEYNLSTCSCANVETLGDNTRCQLNQIFNHFRELNHKLHS</sequence>
<dbReference type="Proteomes" id="UP000069902">
    <property type="component" value="Chromosome cPNK"/>
</dbReference>
<dbReference type="AlphaFoldDB" id="A0A0U5JFD2"/>
<dbReference type="EMBL" id="LN879502">
    <property type="protein sequence ID" value="CUI17314.1"/>
    <property type="molecule type" value="Genomic_DNA"/>
</dbReference>
<gene>
    <name evidence="1" type="ORF">PNK_1705</name>
</gene>
<proteinExistence type="predicted"/>